<evidence type="ECO:0000313" key="6">
    <source>
        <dbReference type="EMBL" id="MDQ0208835.1"/>
    </source>
</evidence>
<comment type="cofactor">
    <cofactor evidence="1">
        <name>FAD</name>
        <dbReference type="ChEBI" id="CHEBI:57692"/>
    </cofactor>
</comment>
<evidence type="ECO:0000256" key="1">
    <source>
        <dbReference type="ARBA" id="ARBA00001974"/>
    </source>
</evidence>
<dbReference type="InterPro" id="IPR036188">
    <property type="entry name" value="FAD/NAD-bd_sf"/>
</dbReference>
<sequence length="309" mass="33796">MSADRIRTNSIFDCAIIGGGPAGLSAALVLGRARRNILLFDDNSNRNQVTHESHGFITRDGTSPSEFRKIGRQELATYPSITSIAHTVTSITFIEDGSYFNVVTKDEQTFHAKKILLAVGFKESLPSIEGISTLYGKSLFNCPYCDGWELRDQPLIIINDSEHAAHLAKIVFNWSKDLVLATNGTEISSENRALLENKGITITTEKIRRLHGEYGQLSEVEFESGVIIKRSGGFVNPTFLFNPLRDELGCDFTESGALVVDEFGRTSKEHIYAAGDAISPAYSQLIVSAASGNKAAVALNADLTNEEFQ</sequence>
<dbReference type="InterPro" id="IPR050097">
    <property type="entry name" value="Ferredoxin-NADP_redctase_2"/>
</dbReference>
<dbReference type="SUPFAM" id="SSF51905">
    <property type="entry name" value="FAD/NAD(P)-binding domain"/>
    <property type="match status" value="1"/>
</dbReference>
<keyword evidence="7" id="KW-1185">Reference proteome</keyword>
<dbReference type="GO" id="GO:0004791">
    <property type="term" value="F:thioredoxin-disulfide reductase (NADPH) activity"/>
    <property type="evidence" value="ECO:0007669"/>
    <property type="project" value="UniProtKB-EC"/>
</dbReference>
<dbReference type="PRINTS" id="PR00368">
    <property type="entry name" value="FADPNR"/>
</dbReference>
<evidence type="ECO:0000313" key="7">
    <source>
        <dbReference type="Proteomes" id="UP001225034"/>
    </source>
</evidence>
<dbReference type="PANTHER" id="PTHR48105">
    <property type="entry name" value="THIOREDOXIN REDUCTASE 1-RELATED-RELATED"/>
    <property type="match status" value="1"/>
</dbReference>
<dbReference type="InterPro" id="IPR023753">
    <property type="entry name" value="FAD/NAD-binding_dom"/>
</dbReference>
<comment type="subunit">
    <text evidence="2">Homodimer.</text>
</comment>
<keyword evidence="3" id="KW-0285">Flavoprotein</keyword>
<dbReference type="Pfam" id="PF07992">
    <property type="entry name" value="Pyr_redox_2"/>
    <property type="match status" value="1"/>
</dbReference>
<proteinExistence type="predicted"/>
<reference evidence="6 7" key="1">
    <citation type="submission" date="2023-07" db="EMBL/GenBank/DDBJ databases">
        <title>Genomic Encyclopedia of Type Strains, Phase IV (KMG-IV): sequencing the most valuable type-strain genomes for metagenomic binning, comparative biology and taxonomic classification.</title>
        <authorList>
            <person name="Goeker M."/>
        </authorList>
    </citation>
    <scope>NUCLEOTIDE SEQUENCE [LARGE SCALE GENOMIC DNA]</scope>
    <source>
        <strain evidence="6 7">DSM 19154</strain>
    </source>
</reference>
<keyword evidence="4 6" id="KW-0560">Oxidoreductase</keyword>
<accession>A0ABT9YLV2</accession>
<feature type="domain" description="FAD/NAD(P)-binding" evidence="5">
    <location>
        <begin position="12"/>
        <end position="289"/>
    </location>
</feature>
<dbReference type="Gene3D" id="3.50.50.60">
    <property type="entry name" value="FAD/NAD(P)-binding domain"/>
    <property type="match status" value="2"/>
</dbReference>
<organism evidence="6 7">
    <name type="scientific">Alkalicoccobacillus murimartini</name>
    <dbReference type="NCBI Taxonomy" id="171685"/>
    <lineage>
        <taxon>Bacteria</taxon>
        <taxon>Bacillati</taxon>
        <taxon>Bacillota</taxon>
        <taxon>Bacilli</taxon>
        <taxon>Bacillales</taxon>
        <taxon>Bacillaceae</taxon>
        <taxon>Alkalicoccobacillus</taxon>
    </lineage>
</organism>
<dbReference type="EMBL" id="JAUSUA010000006">
    <property type="protein sequence ID" value="MDQ0208835.1"/>
    <property type="molecule type" value="Genomic_DNA"/>
</dbReference>
<name>A0ABT9YLV2_9BACI</name>
<protein>
    <submittedName>
        <fullName evidence="6">Thioredoxin reductase (NADPH)</fullName>
        <ecNumber evidence="6">1.8.1.9</ecNumber>
    </submittedName>
</protein>
<evidence type="ECO:0000259" key="5">
    <source>
        <dbReference type="Pfam" id="PF07992"/>
    </source>
</evidence>
<gene>
    <name evidence="6" type="ORF">J2S05_003647</name>
</gene>
<dbReference type="PRINTS" id="PR00469">
    <property type="entry name" value="PNDRDTASEII"/>
</dbReference>
<dbReference type="Proteomes" id="UP001225034">
    <property type="component" value="Unassembled WGS sequence"/>
</dbReference>
<dbReference type="RefSeq" id="WP_306985209.1">
    <property type="nucleotide sequence ID" value="NZ_JAUSUA010000006.1"/>
</dbReference>
<evidence type="ECO:0000256" key="2">
    <source>
        <dbReference type="ARBA" id="ARBA00011738"/>
    </source>
</evidence>
<evidence type="ECO:0000256" key="3">
    <source>
        <dbReference type="ARBA" id="ARBA00022630"/>
    </source>
</evidence>
<evidence type="ECO:0000256" key="4">
    <source>
        <dbReference type="ARBA" id="ARBA00023002"/>
    </source>
</evidence>
<comment type="caution">
    <text evidence="6">The sequence shown here is derived from an EMBL/GenBank/DDBJ whole genome shotgun (WGS) entry which is preliminary data.</text>
</comment>
<dbReference type="EC" id="1.8.1.9" evidence="6"/>